<feature type="region of interest" description="Disordered" evidence="1">
    <location>
        <begin position="1"/>
        <end position="40"/>
    </location>
</feature>
<evidence type="ECO:0000313" key="2">
    <source>
        <dbReference type="Ensembl" id="ENSABRP00000018587.1"/>
    </source>
</evidence>
<proteinExistence type="predicted"/>
<dbReference type="Proteomes" id="UP000694426">
    <property type="component" value="Unplaced"/>
</dbReference>
<evidence type="ECO:0000256" key="1">
    <source>
        <dbReference type="SAM" id="MobiDB-lite"/>
    </source>
</evidence>
<feature type="compositionally biased region" description="Basic and acidic residues" evidence="1">
    <location>
        <begin position="1"/>
        <end position="13"/>
    </location>
</feature>
<sequence>MTWVPRHDGRHDTTGITTPRASRHHGRHAAGATNPSPPQVNGAAATAFALQALCAACDALGDVFGDAAGDPDPLPGCWVSAVLAQPLLAFGFLWHCGDTGTATLLLAAAVALAPAAARLPAEGRALAARGATAAASGTVLALAALLADGPGALGAVLMGAGGLWPELRPWVLPPACLALQRALRARHRGGGWRGDGG</sequence>
<dbReference type="Ensembl" id="ENSABRT00000026216.1">
    <property type="protein sequence ID" value="ENSABRP00000018587.1"/>
    <property type="gene ID" value="ENSABRG00000015974.1"/>
</dbReference>
<name>A0A8B9CE78_9AVES</name>
<accession>A0A8B9CE78</accession>
<reference evidence="2" key="2">
    <citation type="submission" date="2025-09" db="UniProtKB">
        <authorList>
            <consortium name="Ensembl"/>
        </authorList>
    </citation>
    <scope>IDENTIFICATION</scope>
</reference>
<dbReference type="AlphaFoldDB" id="A0A8B9CE78"/>
<evidence type="ECO:0000313" key="3">
    <source>
        <dbReference type="Proteomes" id="UP000694426"/>
    </source>
</evidence>
<organism evidence="2 3">
    <name type="scientific">Anser brachyrhynchus</name>
    <name type="common">Pink-footed goose</name>
    <dbReference type="NCBI Taxonomy" id="132585"/>
    <lineage>
        <taxon>Eukaryota</taxon>
        <taxon>Metazoa</taxon>
        <taxon>Chordata</taxon>
        <taxon>Craniata</taxon>
        <taxon>Vertebrata</taxon>
        <taxon>Euteleostomi</taxon>
        <taxon>Archelosauria</taxon>
        <taxon>Archosauria</taxon>
        <taxon>Dinosauria</taxon>
        <taxon>Saurischia</taxon>
        <taxon>Theropoda</taxon>
        <taxon>Coelurosauria</taxon>
        <taxon>Aves</taxon>
        <taxon>Neognathae</taxon>
        <taxon>Galloanserae</taxon>
        <taxon>Anseriformes</taxon>
        <taxon>Anatidae</taxon>
        <taxon>Anserinae</taxon>
        <taxon>Anser</taxon>
    </lineage>
</organism>
<dbReference type="GeneTree" id="ENSGT00960000190493"/>
<protein>
    <submittedName>
        <fullName evidence="2">Uncharacterized protein</fullName>
    </submittedName>
</protein>
<reference evidence="2" key="1">
    <citation type="submission" date="2025-08" db="UniProtKB">
        <authorList>
            <consortium name="Ensembl"/>
        </authorList>
    </citation>
    <scope>IDENTIFICATION</scope>
</reference>
<keyword evidence="3" id="KW-1185">Reference proteome</keyword>